<dbReference type="SUPFAM" id="SSF48317">
    <property type="entry name" value="Acid phosphatase/Vanadium-dependent haloperoxidase"/>
    <property type="match status" value="1"/>
</dbReference>
<organism evidence="3 4">
    <name type="scientific">Oceanibacterium hippocampi</name>
    <dbReference type="NCBI Taxonomy" id="745714"/>
    <lineage>
        <taxon>Bacteria</taxon>
        <taxon>Pseudomonadati</taxon>
        <taxon>Pseudomonadota</taxon>
        <taxon>Alphaproteobacteria</taxon>
        <taxon>Sneathiellales</taxon>
        <taxon>Sneathiellaceae</taxon>
        <taxon>Oceanibacterium</taxon>
    </lineage>
</organism>
<feature type="transmembrane region" description="Helical" evidence="1">
    <location>
        <begin position="25"/>
        <end position="46"/>
    </location>
</feature>
<dbReference type="AlphaFoldDB" id="A0A1Y5SN50"/>
<accession>A0A1Y5SN50</accession>
<evidence type="ECO:0000313" key="4">
    <source>
        <dbReference type="Proteomes" id="UP000193200"/>
    </source>
</evidence>
<keyword evidence="1" id="KW-0472">Membrane</keyword>
<evidence type="ECO:0000256" key="1">
    <source>
        <dbReference type="SAM" id="Phobius"/>
    </source>
</evidence>
<evidence type="ECO:0000313" key="3">
    <source>
        <dbReference type="EMBL" id="SLN41459.1"/>
    </source>
</evidence>
<keyword evidence="4" id="KW-1185">Reference proteome</keyword>
<name>A0A1Y5SN50_9PROT</name>
<reference evidence="3 4" key="1">
    <citation type="submission" date="2017-03" db="EMBL/GenBank/DDBJ databases">
        <authorList>
            <person name="Afonso C.L."/>
            <person name="Miller P.J."/>
            <person name="Scott M.A."/>
            <person name="Spackman E."/>
            <person name="Goraichik I."/>
            <person name="Dimitrov K.M."/>
            <person name="Suarez D.L."/>
            <person name="Swayne D.E."/>
        </authorList>
    </citation>
    <scope>NUCLEOTIDE SEQUENCE [LARGE SCALE GENOMIC DNA]</scope>
    <source>
        <strain evidence="3 4">CECT 7691</strain>
    </source>
</reference>
<sequence>MNEFDTAITAAINALAGHSAAGDFLMIWTSAIGIHLLVLSVAAQWWRRAERPRIRHVLVAAGLSFALGIAINLLILAFLDRVRPYDAGVTTLIAARSNDFSFPSDHTTAAFAIAFAFLLNGLRRSGLAYLAAAILMGLSRIYVGSHYAGDVAGGTLTALLAALLVRQAYRRDSRLDRFITGIL</sequence>
<dbReference type="FunCoup" id="A0A1Y5SN50">
    <property type="interactions" value="145"/>
</dbReference>
<dbReference type="OrthoDB" id="9801622at2"/>
<dbReference type="InterPro" id="IPR036938">
    <property type="entry name" value="PAP2/HPO_sf"/>
</dbReference>
<feature type="transmembrane region" description="Helical" evidence="1">
    <location>
        <begin position="126"/>
        <end position="145"/>
    </location>
</feature>
<feature type="transmembrane region" description="Helical" evidence="1">
    <location>
        <begin position="151"/>
        <end position="169"/>
    </location>
</feature>
<dbReference type="PANTHER" id="PTHR14969">
    <property type="entry name" value="SPHINGOSINE-1-PHOSPHATE PHOSPHOHYDROLASE"/>
    <property type="match status" value="1"/>
</dbReference>
<dbReference type="Proteomes" id="UP000193200">
    <property type="component" value="Unassembled WGS sequence"/>
</dbReference>
<evidence type="ECO:0000259" key="2">
    <source>
        <dbReference type="SMART" id="SM00014"/>
    </source>
</evidence>
<gene>
    <name evidence="3" type="primary">bcrC</name>
    <name evidence="3" type="ORF">OCH7691_01756</name>
</gene>
<dbReference type="EC" id="3.6.1.27" evidence="3"/>
<feature type="transmembrane region" description="Helical" evidence="1">
    <location>
        <begin position="58"/>
        <end position="80"/>
    </location>
</feature>
<dbReference type="Pfam" id="PF01569">
    <property type="entry name" value="PAP2"/>
    <property type="match status" value="1"/>
</dbReference>
<keyword evidence="3" id="KW-0378">Hydrolase</keyword>
<dbReference type="GO" id="GO:0050380">
    <property type="term" value="F:undecaprenyl-diphosphatase activity"/>
    <property type="evidence" value="ECO:0007669"/>
    <property type="project" value="UniProtKB-EC"/>
</dbReference>
<dbReference type="Gene3D" id="1.20.144.10">
    <property type="entry name" value="Phosphatidic acid phosphatase type 2/haloperoxidase"/>
    <property type="match status" value="1"/>
</dbReference>
<dbReference type="PANTHER" id="PTHR14969:SF13">
    <property type="entry name" value="AT30094P"/>
    <property type="match status" value="1"/>
</dbReference>
<protein>
    <submittedName>
        <fullName evidence="3">Undecaprenyl-diphosphatase BcrC</fullName>
        <ecNumber evidence="3">3.6.1.27</ecNumber>
    </submittedName>
</protein>
<dbReference type="RefSeq" id="WP_085882969.1">
    <property type="nucleotide sequence ID" value="NZ_FWFR01000001.1"/>
</dbReference>
<dbReference type="InParanoid" id="A0A1Y5SN50"/>
<feature type="domain" description="Phosphatidic acid phosphatase type 2/haloperoxidase" evidence="2">
    <location>
        <begin position="56"/>
        <end position="166"/>
    </location>
</feature>
<dbReference type="EMBL" id="FWFR01000001">
    <property type="protein sequence ID" value="SLN41459.1"/>
    <property type="molecule type" value="Genomic_DNA"/>
</dbReference>
<dbReference type="InterPro" id="IPR000326">
    <property type="entry name" value="PAP2/HPO"/>
</dbReference>
<keyword evidence="1" id="KW-1133">Transmembrane helix</keyword>
<proteinExistence type="predicted"/>
<dbReference type="SMART" id="SM00014">
    <property type="entry name" value="acidPPc"/>
    <property type="match status" value="1"/>
</dbReference>
<keyword evidence="1" id="KW-0812">Transmembrane</keyword>
<feature type="transmembrane region" description="Helical" evidence="1">
    <location>
        <begin position="100"/>
        <end position="119"/>
    </location>
</feature>